<evidence type="ECO:0000313" key="2">
    <source>
        <dbReference type="EMBL" id="APW18577.1"/>
    </source>
</evidence>
<name>A0ABM6GIQ4_9BIFI</name>
<accession>A0ABM6GIQ4</accession>
<sequence>MSKCSNCRKQMQLVSILISVMVPVIAAFAIMELYHLLGVAIAMELILIAWTVVLIKSSK</sequence>
<dbReference type="GeneID" id="95681985"/>
<keyword evidence="3" id="KW-1185">Reference proteome</keyword>
<dbReference type="EMBL" id="CP019058">
    <property type="protein sequence ID" value="APW18577.1"/>
    <property type="molecule type" value="Genomic_DNA"/>
</dbReference>
<feature type="transmembrane region" description="Helical" evidence="1">
    <location>
        <begin position="36"/>
        <end position="55"/>
    </location>
</feature>
<protein>
    <submittedName>
        <fullName evidence="2">Uncharacterized protein</fullName>
    </submittedName>
</protein>
<evidence type="ECO:0000313" key="3">
    <source>
        <dbReference type="Proteomes" id="UP000186260"/>
    </source>
</evidence>
<keyword evidence="1" id="KW-0472">Membrane</keyword>
<dbReference type="Proteomes" id="UP000186260">
    <property type="component" value="Chromosome"/>
</dbReference>
<dbReference type="RefSeq" id="WP_012913999.1">
    <property type="nucleotide sequence ID" value="NZ_CP019058.1"/>
</dbReference>
<reference evidence="3" key="1">
    <citation type="submission" date="2017-01" db="EMBL/GenBank/DDBJ databases">
        <title>Gardnerella vaginalis bacteremia associated with severe acute encephalopathy in a young female patient: Case Report and characterization of the isolate.</title>
        <authorList>
            <person name="Tankovic J."/>
            <person name="Timinskas A."/>
            <person name="Zilnyte M."/>
            <person name="Janulaitiene M."/>
            <person name="Zvirbliene A."/>
            <person name="Pleckaityte M."/>
        </authorList>
    </citation>
    <scope>NUCLEOTIDE SEQUENCE [LARGE SCALE GENOMIC DNA]</scope>
    <source>
        <strain evidence="3">GV37</strain>
    </source>
</reference>
<feature type="transmembrane region" description="Helical" evidence="1">
    <location>
        <begin position="12"/>
        <end position="30"/>
    </location>
</feature>
<gene>
    <name evidence="2" type="ORF">BVL65_03090</name>
</gene>
<organism evidence="2 3">
    <name type="scientific">Gardnerella swidsinskii</name>
    <dbReference type="NCBI Taxonomy" id="2792979"/>
    <lineage>
        <taxon>Bacteria</taxon>
        <taxon>Bacillati</taxon>
        <taxon>Actinomycetota</taxon>
        <taxon>Actinomycetes</taxon>
        <taxon>Bifidobacteriales</taxon>
        <taxon>Bifidobacteriaceae</taxon>
        <taxon>Gardnerella</taxon>
    </lineage>
</organism>
<evidence type="ECO:0000256" key="1">
    <source>
        <dbReference type="SAM" id="Phobius"/>
    </source>
</evidence>
<keyword evidence="1" id="KW-0812">Transmembrane</keyword>
<proteinExistence type="predicted"/>
<keyword evidence="1" id="KW-1133">Transmembrane helix</keyword>